<dbReference type="OrthoDB" id="6960201at2"/>
<protein>
    <recommendedName>
        <fullName evidence="3">DUF2513 domain-containing protein</fullName>
    </recommendedName>
</protein>
<gene>
    <name evidence="1" type="ORF">SAMN06265370_10149</name>
</gene>
<dbReference type="Pfam" id="PF10711">
    <property type="entry name" value="DUF2513"/>
    <property type="match status" value="1"/>
</dbReference>
<organism evidence="1 2">
    <name type="scientific">Puniceibacterium sediminis</name>
    <dbReference type="NCBI Taxonomy" id="1608407"/>
    <lineage>
        <taxon>Bacteria</taxon>
        <taxon>Pseudomonadati</taxon>
        <taxon>Pseudomonadota</taxon>
        <taxon>Alphaproteobacteria</taxon>
        <taxon>Rhodobacterales</taxon>
        <taxon>Paracoccaceae</taxon>
        <taxon>Puniceibacterium</taxon>
    </lineage>
</organism>
<dbReference type="InterPro" id="IPR019650">
    <property type="entry name" value="DUF2513"/>
</dbReference>
<dbReference type="RefSeq" id="WP_089268513.1">
    <property type="nucleotide sequence ID" value="NZ_FZNN01000001.1"/>
</dbReference>
<accession>A0A238URU0</accession>
<evidence type="ECO:0000313" key="1">
    <source>
        <dbReference type="EMBL" id="SNR24860.1"/>
    </source>
</evidence>
<dbReference type="AlphaFoldDB" id="A0A238URU0"/>
<keyword evidence="2" id="KW-1185">Reference proteome</keyword>
<reference evidence="1 2" key="1">
    <citation type="submission" date="2017-06" db="EMBL/GenBank/DDBJ databases">
        <authorList>
            <person name="Kim H.J."/>
            <person name="Triplett B.A."/>
        </authorList>
    </citation>
    <scope>NUCLEOTIDE SEQUENCE [LARGE SCALE GENOMIC DNA]</scope>
    <source>
        <strain evidence="1 2">DSM 29052</strain>
    </source>
</reference>
<proteinExistence type="predicted"/>
<evidence type="ECO:0000313" key="2">
    <source>
        <dbReference type="Proteomes" id="UP000198417"/>
    </source>
</evidence>
<dbReference type="Proteomes" id="UP000198417">
    <property type="component" value="Unassembled WGS sequence"/>
</dbReference>
<evidence type="ECO:0008006" key="3">
    <source>
        <dbReference type="Google" id="ProtNLM"/>
    </source>
</evidence>
<sequence length="117" mass="12858">MKRDDDLIRDLLFKYEGDADWIALMPGGTSSSTGQEEKEHYHVLLMSDQGLVTSVGPDSFRVTASGHDYINAIRSDTIWRKAKEGAKEIGGATFGILKDLAVAYLKQEAAIKLGLEL</sequence>
<name>A0A238URU0_9RHOB</name>
<dbReference type="EMBL" id="FZNN01000001">
    <property type="protein sequence ID" value="SNR24860.1"/>
    <property type="molecule type" value="Genomic_DNA"/>
</dbReference>